<gene>
    <name evidence="1" type="ORF">SDC9_102354</name>
</gene>
<evidence type="ECO:0008006" key="2">
    <source>
        <dbReference type="Google" id="ProtNLM"/>
    </source>
</evidence>
<evidence type="ECO:0000313" key="1">
    <source>
        <dbReference type="EMBL" id="MPM55557.1"/>
    </source>
</evidence>
<dbReference type="AlphaFoldDB" id="A0A645AR71"/>
<dbReference type="NCBIfam" id="TIGR01560">
    <property type="entry name" value="put_DNA_pack"/>
    <property type="match status" value="1"/>
</dbReference>
<accession>A0A645AR71</accession>
<name>A0A645AR71_9ZZZZ</name>
<organism evidence="1">
    <name type="scientific">bioreactor metagenome</name>
    <dbReference type="NCBI Taxonomy" id="1076179"/>
    <lineage>
        <taxon>unclassified sequences</taxon>
        <taxon>metagenomes</taxon>
        <taxon>ecological metagenomes</taxon>
    </lineage>
</organism>
<dbReference type="InterPro" id="IPR006450">
    <property type="entry name" value="Phage_HK97_gp6-like"/>
</dbReference>
<reference evidence="1" key="1">
    <citation type="submission" date="2019-08" db="EMBL/GenBank/DDBJ databases">
        <authorList>
            <person name="Kucharzyk K."/>
            <person name="Murdoch R.W."/>
            <person name="Higgins S."/>
            <person name="Loffler F."/>
        </authorList>
    </citation>
    <scope>NUCLEOTIDE SEQUENCE</scope>
</reference>
<dbReference type="Pfam" id="PF05135">
    <property type="entry name" value="Phage_connect_1"/>
    <property type="match status" value="1"/>
</dbReference>
<protein>
    <recommendedName>
        <fullName evidence="2">Phage gp6-like head-tail connector protein</fullName>
    </recommendedName>
</protein>
<dbReference type="EMBL" id="VSSQ01015326">
    <property type="protein sequence ID" value="MPM55557.1"/>
    <property type="molecule type" value="Genomic_DNA"/>
</dbReference>
<sequence length="103" mass="10990">MAALTLEAVKAYCNITDDNEDEVIMDLMETAQEYLAGAGVPQTATGTGRYNLAVKALTLHWKDNRGNVAEGAASQSRQAEIPLGLGALIIQLQNYIPPVSDEA</sequence>
<dbReference type="InterPro" id="IPR021146">
    <property type="entry name" value="Phage_gp6-like_head-tail"/>
</dbReference>
<dbReference type="CDD" id="cd08054">
    <property type="entry name" value="gp6"/>
    <property type="match status" value="1"/>
</dbReference>
<comment type="caution">
    <text evidence="1">The sequence shown here is derived from an EMBL/GenBank/DDBJ whole genome shotgun (WGS) entry which is preliminary data.</text>
</comment>
<proteinExistence type="predicted"/>
<dbReference type="Gene3D" id="1.10.3230.30">
    <property type="entry name" value="Phage gp6-like head-tail connector protein"/>
    <property type="match status" value="1"/>
</dbReference>